<dbReference type="OrthoDB" id="7911392at2"/>
<protein>
    <submittedName>
        <fullName evidence="1">Uncharacterized protein</fullName>
    </submittedName>
</protein>
<dbReference type="AlphaFoldDB" id="A0A1H5TWI7"/>
<organism evidence="1 2">
    <name type="scientific">Marinobacterium lutimaris</name>
    <dbReference type="NCBI Taxonomy" id="568106"/>
    <lineage>
        <taxon>Bacteria</taxon>
        <taxon>Pseudomonadati</taxon>
        <taxon>Pseudomonadota</taxon>
        <taxon>Gammaproteobacteria</taxon>
        <taxon>Oceanospirillales</taxon>
        <taxon>Oceanospirillaceae</taxon>
        <taxon>Marinobacterium</taxon>
    </lineage>
</organism>
<name>A0A1H5TWI7_9GAMM</name>
<dbReference type="RefSeq" id="WP_104001217.1">
    <property type="nucleotide sequence ID" value="NZ_FNVQ01000001.1"/>
</dbReference>
<sequence>MKPKSSSRRYVGVILLSGLLLATFLTWRSSPPEGLSFNPKPGDSRDYRVDLHMLITAEGASPSHHENVVSLQSLLRYSVDSLWSQNIHVQPLFMSVSDGYDVMTSAGRGPFGRSSIKELMSAGFNLTMDDSQTMIKAVNEETWRGLLEQTGEELEAQMRQQIMVPAVTSAIPMQQDAEVHVQGFQGMPPLNLRVEAVDDDGITVDLVSEAGAPALAVAVGSDEVRTQIMDVKGRMRLSRDGGWVESMVLLSSQKVEAHGRRANVRVVLSVHHVDSAASVPVELSLKRGLGLARLIANTKGLEMNLPQTASEQQQLPVLEPVAAPFANPEGQLSVDKEAGRVELQLNLDMQPNEDFGQIIGVETLELFNAEGEVLDIPLVLEEIGTGGLHGADFVIRFLAAGWEKPDLEKIAKAEAVLQYRAPANPTKVSLPLADTATDIHEGNAQARAIPTEGGWRVILKSTGHDYYLLDRSDTFPGLSAQLASSPFEGTTAIERGMLGRVTTTDAWETNYTVQGEGDRFKLLLVKGAPVIETSPLSFISEQE</sequence>
<keyword evidence="2" id="KW-1185">Reference proteome</keyword>
<evidence type="ECO:0000313" key="1">
    <source>
        <dbReference type="EMBL" id="SEF67232.1"/>
    </source>
</evidence>
<accession>A0A1H5TWI7</accession>
<evidence type="ECO:0000313" key="2">
    <source>
        <dbReference type="Proteomes" id="UP000236745"/>
    </source>
</evidence>
<reference evidence="1 2" key="1">
    <citation type="submission" date="2016-10" db="EMBL/GenBank/DDBJ databases">
        <authorList>
            <person name="de Groot N.N."/>
        </authorList>
    </citation>
    <scope>NUCLEOTIDE SEQUENCE [LARGE SCALE GENOMIC DNA]</scope>
    <source>
        <strain evidence="1 2">DSM 22012</strain>
    </source>
</reference>
<dbReference type="EMBL" id="FNVQ01000001">
    <property type="protein sequence ID" value="SEF67232.1"/>
    <property type="molecule type" value="Genomic_DNA"/>
</dbReference>
<gene>
    <name evidence="1" type="ORF">SAMN05444390_101193</name>
</gene>
<dbReference type="Proteomes" id="UP000236745">
    <property type="component" value="Unassembled WGS sequence"/>
</dbReference>
<proteinExistence type="predicted"/>